<name>A0A4C1SDQ3_EUMVA</name>
<feature type="region of interest" description="Disordered" evidence="1">
    <location>
        <begin position="104"/>
        <end position="125"/>
    </location>
</feature>
<sequence length="433" mass="48895">MEWSYCLTAPYLPQLRMRFPSAPCRHVANTRLLDSSRDFNPRHLTFVVSMSAPQKYRYLFSARVPILAFSLANSVPFGRGTHPAAFTMSSKRPLNDRDISRLLKGEEDDSTQEELSNSESEDGLEVVDAENDNQEEASDHEGRSSVILLDEASGSQSLSVPLEESSERSRTSHILSFSQNTIRSRSRHVWTTSKGQTSSRTGIINIVHIARGPARAVKNMVEPLILFDNFLTDEIQKQIVKWTNAEIAIKRQTYNQITSTQNDTTKEAIRALIGVLVLAAALKDNHLSLDELFNTEYSATRYVSCMSKERCDFLLRCLRFDDKTLRTTKKMIPLHLSEIYGNCLWFSAAKTMCLGQITPYLGKGTNTGGLPLGEYFVKELTRSIHGTNRNVTMDNWLTSVPLAKQLLKQPYKLTFVGTLRANEKEIPEEMKNS</sequence>
<evidence type="ECO:0000313" key="3">
    <source>
        <dbReference type="EMBL" id="GBO99229.1"/>
    </source>
</evidence>
<dbReference type="PANTHER" id="PTHR46599">
    <property type="entry name" value="PIGGYBAC TRANSPOSABLE ELEMENT-DERIVED PROTEIN 4"/>
    <property type="match status" value="1"/>
</dbReference>
<dbReference type="STRING" id="151549.A0A4C1SDQ3"/>
<organism evidence="3 4">
    <name type="scientific">Eumeta variegata</name>
    <name type="common">Bagworm moth</name>
    <name type="synonym">Eumeta japonica</name>
    <dbReference type="NCBI Taxonomy" id="151549"/>
    <lineage>
        <taxon>Eukaryota</taxon>
        <taxon>Metazoa</taxon>
        <taxon>Ecdysozoa</taxon>
        <taxon>Arthropoda</taxon>
        <taxon>Hexapoda</taxon>
        <taxon>Insecta</taxon>
        <taxon>Pterygota</taxon>
        <taxon>Neoptera</taxon>
        <taxon>Endopterygota</taxon>
        <taxon>Lepidoptera</taxon>
        <taxon>Glossata</taxon>
        <taxon>Ditrysia</taxon>
        <taxon>Tineoidea</taxon>
        <taxon>Psychidae</taxon>
        <taxon>Oiketicinae</taxon>
        <taxon>Eumeta</taxon>
    </lineage>
</organism>
<dbReference type="EMBL" id="BGZK01000002">
    <property type="protein sequence ID" value="GBO99229.1"/>
    <property type="molecule type" value="Genomic_DNA"/>
</dbReference>
<dbReference type="InterPro" id="IPR029526">
    <property type="entry name" value="PGBD"/>
</dbReference>
<dbReference type="Proteomes" id="UP000299102">
    <property type="component" value="Unassembled WGS sequence"/>
</dbReference>
<reference evidence="3 4" key="1">
    <citation type="journal article" date="2019" name="Commun. Biol.">
        <title>The bagworm genome reveals a unique fibroin gene that provides high tensile strength.</title>
        <authorList>
            <person name="Kono N."/>
            <person name="Nakamura H."/>
            <person name="Ohtoshi R."/>
            <person name="Tomita M."/>
            <person name="Numata K."/>
            <person name="Arakawa K."/>
        </authorList>
    </citation>
    <scope>NUCLEOTIDE SEQUENCE [LARGE SCALE GENOMIC DNA]</scope>
</reference>
<dbReference type="OrthoDB" id="6770266at2759"/>
<comment type="caution">
    <text evidence="3">The sequence shown here is derived from an EMBL/GenBank/DDBJ whole genome shotgun (WGS) entry which is preliminary data.</text>
</comment>
<dbReference type="Pfam" id="PF13843">
    <property type="entry name" value="DDE_Tnp_1_7"/>
    <property type="match status" value="2"/>
</dbReference>
<feature type="domain" description="PiggyBac transposable element-derived protein" evidence="2">
    <location>
        <begin position="350"/>
        <end position="432"/>
    </location>
</feature>
<dbReference type="AlphaFoldDB" id="A0A4C1SDQ3"/>
<accession>A0A4C1SDQ3</accession>
<dbReference type="PANTHER" id="PTHR46599:SF3">
    <property type="entry name" value="PIGGYBAC TRANSPOSABLE ELEMENT-DERIVED PROTEIN 4"/>
    <property type="match status" value="1"/>
</dbReference>
<feature type="domain" description="PiggyBac transposable element-derived protein" evidence="2">
    <location>
        <begin position="223"/>
        <end position="329"/>
    </location>
</feature>
<keyword evidence="4" id="KW-1185">Reference proteome</keyword>
<evidence type="ECO:0000313" key="4">
    <source>
        <dbReference type="Proteomes" id="UP000299102"/>
    </source>
</evidence>
<gene>
    <name evidence="3" type="ORF">EVAR_513_1</name>
</gene>
<evidence type="ECO:0000259" key="2">
    <source>
        <dbReference type="Pfam" id="PF13843"/>
    </source>
</evidence>
<evidence type="ECO:0000256" key="1">
    <source>
        <dbReference type="SAM" id="MobiDB-lite"/>
    </source>
</evidence>
<protein>
    <recommendedName>
        <fullName evidence="2">PiggyBac transposable element-derived protein domain-containing protein</fullName>
    </recommendedName>
</protein>
<proteinExistence type="predicted"/>